<reference evidence="2" key="1">
    <citation type="submission" date="2025-08" db="UniProtKB">
        <authorList>
            <consortium name="RefSeq"/>
        </authorList>
    </citation>
    <scope>IDENTIFICATION</scope>
</reference>
<dbReference type="GeneID" id="136083345"/>
<evidence type="ECO:0000313" key="2">
    <source>
        <dbReference type="RefSeq" id="XP_065658813.1"/>
    </source>
</evidence>
<dbReference type="Proteomes" id="UP001652625">
    <property type="component" value="Chromosome 08"/>
</dbReference>
<dbReference type="RefSeq" id="XP_065658813.1">
    <property type="nucleotide sequence ID" value="XM_065802741.1"/>
</dbReference>
<dbReference type="PANTHER" id="PTHR45913:SF11">
    <property type="entry name" value="EPM2A-INTERACTING PROTEIN 1"/>
    <property type="match status" value="1"/>
</dbReference>
<keyword evidence="1" id="KW-1185">Reference proteome</keyword>
<evidence type="ECO:0000313" key="1">
    <source>
        <dbReference type="Proteomes" id="UP001652625"/>
    </source>
</evidence>
<sequence>MKDSNKISFLRNTVAERVNDIAADLRSQLTKFCKDVQAFSIAVDESTDVKDVAQMSVFIRGCSFKYDITEELLELIPMHSTTTGADLFLEIEKILDKYKHLITKFVPMVTDGAPAKSGLKKGLVGKLNEKIGKKINNFHCIIHQEVLCGKTIDLDSEVQWLSCHKVLKAFNNLKTKMFQFLETKEQDISDIKNIKKELVTSNLDNVRAFQTKFLLWERQIEQKNLLHFDTCKPMKLHDPNFMFSSYPKNINNIKQDFEVRFQNFKKCEPKFALFISPFNFNIEDLQVELEVLQMELIELQCDSVFKQQLTDVGVPKFYSFLPPSISQDDSICLSNMCNV</sequence>
<protein>
    <submittedName>
        <fullName evidence="2">General transcription factor II-I repeat domain-containing protein 2-like</fullName>
    </submittedName>
</protein>
<name>A0ABM4CAZ7_HYDVU</name>
<organism evidence="1 2">
    <name type="scientific">Hydra vulgaris</name>
    <name type="common">Hydra</name>
    <name type="synonym">Hydra attenuata</name>
    <dbReference type="NCBI Taxonomy" id="6087"/>
    <lineage>
        <taxon>Eukaryota</taxon>
        <taxon>Metazoa</taxon>
        <taxon>Cnidaria</taxon>
        <taxon>Hydrozoa</taxon>
        <taxon>Hydroidolina</taxon>
        <taxon>Anthoathecata</taxon>
        <taxon>Aplanulata</taxon>
        <taxon>Hydridae</taxon>
        <taxon>Hydra</taxon>
    </lineage>
</organism>
<gene>
    <name evidence="2" type="primary">LOC136083345</name>
</gene>
<accession>A0ABM4CAZ7</accession>
<proteinExistence type="predicted"/>
<dbReference type="PANTHER" id="PTHR45913">
    <property type="entry name" value="EPM2A-INTERACTING PROTEIN 1"/>
    <property type="match status" value="1"/>
</dbReference>